<dbReference type="Gene3D" id="3.40.50.2000">
    <property type="entry name" value="Glycogen Phosphorylase B"/>
    <property type="match status" value="2"/>
</dbReference>
<feature type="binding site" evidence="10">
    <location>
        <position position="124"/>
    </location>
    <ligand>
        <name>UDP-N-acetyl-alpha-D-glucosamine</name>
        <dbReference type="ChEBI" id="CHEBI:57705"/>
    </ligand>
</feature>
<dbReference type="GO" id="GO:0005975">
    <property type="term" value="P:carbohydrate metabolic process"/>
    <property type="evidence" value="ECO:0007669"/>
    <property type="project" value="InterPro"/>
</dbReference>
<dbReference type="RefSeq" id="WP_072559624.1">
    <property type="nucleotide sequence ID" value="NZ_CP018154.1"/>
</dbReference>
<proteinExistence type="inferred from homology"/>
<dbReference type="UniPathway" id="UPA00219"/>
<comment type="subcellular location">
    <subcellularLocation>
        <location evidence="10">Cell membrane</location>
        <topology evidence="10">Peripheral membrane protein</topology>
        <orientation evidence="10">Cytoplasmic side</orientation>
    </subcellularLocation>
</comment>
<keyword evidence="8 10" id="KW-0131">Cell cycle</keyword>
<keyword evidence="5 10" id="KW-0133">Cell shape</keyword>
<dbReference type="OrthoDB" id="9808936at2"/>
<dbReference type="GO" id="GO:0050511">
    <property type="term" value="F:undecaprenyldiphospho-muramoylpentapeptide beta-N-acetylglucosaminyltransferase activity"/>
    <property type="evidence" value="ECO:0007669"/>
    <property type="project" value="UniProtKB-UniRule"/>
</dbReference>
<dbReference type="HAMAP" id="MF_00033">
    <property type="entry name" value="MurG"/>
    <property type="match status" value="1"/>
</dbReference>
<dbReference type="Proteomes" id="UP000242561">
    <property type="component" value="Chromosome"/>
</dbReference>
<dbReference type="CDD" id="cd03785">
    <property type="entry name" value="GT28_MurG"/>
    <property type="match status" value="1"/>
</dbReference>
<feature type="region of interest" description="Disordered" evidence="11">
    <location>
        <begin position="370"/>
        <end position="393"/>
    </location>
</feature>
<dbReference type="GO" id="GO:0009252">
    <property type="term" value="P:peptidoglycan biosynthetic process"/>
    <property type="evidence" value="ECO:0007669"/>
    <property type="project" value="UniProtKB-UniRule"/>
</dbReference>
<organism evidence="14 15">
    <name type="scientific">Sphingorhabdus lutea</name>
    <dbReference type="NCBI Taxonomy" id="1913578"/>
    <lineage>
        <taxon>Bacteria</taxon>
        <taxon>Pseudomonadati</taxon>
        <taxon>Pseudomonadota</taxon>
        <taxon>Alphaproteobacteria</taxon>
        <taxon>Sphingomonadales</taxon>
        <taxon>Sphingomonadaceae</taxon>
        <taxon>Sphingorhabdus</taxon>
    </lineage>
</organism>
<dbReference type="InterPro" id="IPR007235">
    <property type="entry name" value="Glyco_trans_28_C"/>
</dbReference>
<dbReference type="EC" id="2.4.1.227" evidence="10"/>
<dbReference type="PANTHER" id="PTHR21015:SF22">
    <property type="entry name" value="GLYCOSYLTRANSFERASE"/>
    <property type="match status" value="1"/>
</dbReference>
<feature type="domain" description="Glycosyltransferase family 28 N-terminal" evidence="12">
    <location>
        <begin position="8"/>
        <end position="142"/>
    </location>
</feature>
<comment type="catalytic activity">
    <reaction evidence="10">
        <text>di-trans,octa-cis-undecaprenyl diphospho-N-acetyl-alpha-D-muramoyl-L-alanyl-D-glutamyl-meso-2,6-diaminopimeloyl-D-alanyl-D-alanine + UDP-N-acetyl-alpha-D-glucosamine = di-trans,octa-cis-undecaprenyl diphospho-[N-acetyl-alpha-D-glucosaminyl-(1-&gt;4)]-N-acetyl-alpha-D-muramoyl-L-alanyl-D-glutamyl-meso-2,6-diaminopimeloyl-D-alanyl-D-alanine + UDP + H(+)</text>
        <dbReference type="Rhea" id="RHEA:31227"/>
        <dbReference type="ChEBI" id="CHEBI:15378"/>
        <dbReference type="ChEBI" id="CHEBI:57705"/>
        <dbReference type="ChEBI" id="CHEBI:58223"/>
        <dbReference type="ChEBI" id="CHEBI:61387"/>
        <dbReference type="ChEBI" id="CHEBI:61388"/>
        <dbReference type="EC" id="2.4.1.227"/>
    </reaction>
</comment>
<comment type="pathway">
    <text evidence="10">Cell wall biogenesis; peptidoglycan biosynthesis.</text>
</comment>
<evidence type="ECO:0000256" key="3">
    <source>
        <dbReference type="ARBA" id="ARBA00022676"/>
    </source>
</evidence>
<evidence type="ECO:0000259" key="12">
    <source>
        <dbReference type="Pfam" id="PF03033"/>
    </source>
</evidence>
<sequence>MTVTRHYVLSAGGTGGHVIPAYALAKELISRGHVVAFVTDDRGAKIPGLPDGVSTHILPAGRVSGGPKGWLSAARSIWAGRKMARNLYKNFEPTAVVGFGGYPALPALLAAFAENIPTIIHEQNAVLGRVNRLSARKVNAIATAYPNVQRLADKHQKKVHLVGNPVREEVLELRDQNFPPFLEEGIFRVLVTGGSQGASILSDIVPDGLSMLPLNLKRRLQVIQQCREEDIERVRDTYRSHNIPATLATYLPDLPEKIGWAHLVIARAGASTIAELSCAGRPAIFVPLPTAMDDHQRYNVAEMVDAGGATSINQAAFTPKQLAKQMQKMAMGPEALENAARRAWKCGRPFAVRELADLVESFGTAPMTKPMKITNNKNPSFGASPAMAKEVSS</sequence>
<dbReference type="GO" id="GO:0051301">
    <property type="term" value="P:cell division"/>
    <property type="evidence" value="ECO:0007669"/>
    <property type="project" value="UniProtKB-KW"/>
</dbReference>
<keyword evidence="15" id="KW-1185">Reference proteome</keyword>
<gene>
    <name evidence="10" type="primary">murG</name>
    <name evidence="14" type="ORF">LPB140_09420</name>
</gene>
<evidence type="ECO:0000256" key="6">
    <source>
        <dbReference type="ARBA" id="ARBA00022984"/>
    </source>
</evidence>
<dbReference type="SUPFAM" id="SSF53756">
    <property type="entry name" value="UDP-Glycosyltransferase/glycogen phosphorylase"/>
    <property type="match status" value="1"/>
</dbReference>
<comment type="caution">
    <text evidence="10">Lacks conserved residue(s) required for the propagation of feature annotation.</text>
</comment>
<feature type="binding site" evidence="10">
    <location>
        <position position="167"/>
    </location>
    <ligand>
        <name>UDP-N-acetyl-alpha-D-glucosamine</name>
        <dbReference type="ChEBI" id="CHEBI:57705"/>
    </ligand>
</feature>
<dbReference type="Pfam" id="PF03033">
    <property type="entry name" value="Glyco_transf_28"/>
    <property type="match status" value="1"/>
</dbReference>
<dbReference type="InterPro" id="IPR006009">
    <property type="entry name" value="GlcNAc_MurG"/>
</dbReference>
<dbReference type="EMBL" id="CP018154">
    <property type="protein sequence ID" value="APG62972.1"/>
    <property type="molecule type" value="Genomic_DNA"/>
</dbReference>
<keyword evidence="1 10" id="KW-1003">Cell membrane</keyword>
<feature type="binding site" evidence="10">
    <location>
        <begin position="14"/>
        <end position="16"/>
    </location>
    <ligand>
        <name>UDP-N-acetyl-alpha-D-glucosamine</name>
        <dbReference type="ChEBI" id="CHEBI:57705"/>
    </ligand>
</feature>
<keyword evidence="6 10" id="KW-0573">Peptidoglycan synthesis</keyword>
<evidence type="ECO:0000256" key="4">
    <source>
        <dbReference type="ARBA" id="ARBA00022679"/>
    </source>
</evidence>
<evidence type="ECO:0000313" key="14">
    <source>
        <dbReference type="EMBL" id="APG62972.1"/>
    </source>
</evidence>
<evidence type="ECO:0000256" key="10">
    <source>
        <dbReference type="HAMAP-Rule" id="MF_00033"/>
    </source>
</evidence>
<evidence type="ECO:0000256" key="2">
    <source>
        <dbReference type="ARBA" id="ARBA00022618"/>
    </source>
</evidence>
<keyword evidence="7 10" id="KW-0472">Membrane</keyword>
<evidence type="ECO:0000259" key="13">
    <source>
        <dbReference type="Pfam" id="PF04101"/>
    </source>
</evidence>
<feature type="domain" description="Glycosyl transferase family 28 C-terminal" evidence="13">
    <location>
        <begin position="189"/>
        <end position="343"/>
    </location>
</feature>
<dbReference type="Pfam" id="PF04101">
    <property type="entry name" value="Glyco_tran_28_C"/>
    <property type="match status" value="1"/>
</dbReference>
<dbReference type="InterPro" id="IPR004276">
    <property type="entry name" value="GlycoTrans_28_N"/>
</dbReference>
<feature type="binding site" evidence="10">
    <location>
        <position position="296"/>
    </location>
    <ligand>
        <name>UDP-N-acetyl-alpha-D-glucosamine</name>
        <dbReference type="ChEBI" id="CHEBI:57705"/>
    </ligand>
</feature>
<evidence type="ECO:0000256" key="9">
    <source>
        <dbReference type="ARBA" id="ARBA00023316"/>
    </source>
</evidence>
<dbReference type="STRING" id="1913578.LPB140_09420"/>
<dbReference type="NCBIfam" id="TIGR01133">
    <property type="entry name" value="murG"/>
    <property type="match status" value="1"/>
</dbReference>
<keyword evidence="4 10" id="KW-0808">Transferase</keyword>
<keyword evidence="9 10" id="KW-0961">Cell wall biogenesis/degradation</keyword>
<keyword evidence="3 10" id="KW-0328">Glycosyltransferase</keyword>
<accession>A0A1L3JCX9</accession>
<dbReference type="GO" id="GO:0071555">
    <property type="term" value="P:cell wall organization"/>
    <property type="evidence" value="ECO:0007669"/>
    <property type="project" value="UniProtKB-KW"/>
</dbReference>
<feature type="binding site" evidence="10">
    <location>
        <position position="195"/>
    </location>
    <ligand>
        <name>UDP-N-acetyl-alpha-D-glucosamine</name>
        <dbReference type="ChEBI" id="CHEBI:57705"/>
    </ligand>
</feature>
<evidence type="ECO:0000256" key="7">
    <source>
        <dbReference type="ARBA" id="ARBA00023136"/>
    </source>
</evidence>
<dbReference type="GO" id="GO:0005886">
    <property type="term" value="C:plasma membrane"/>
    <property type="evidence" value="ECO:0007669"/>
    <property type="project" value="UniProtKB-SubCell"/>
</dbReference>
<evidence type="ECO:0000256" key="8">
    <source>
        <dbReference type="ARBA" id="ARBA00023306"/>
    </source>
</evidence>
<dbReference type="KEGG" id="sphl:LPB140_09420"/>
<evidence type="ECO:0000256" key="11">
    <source>
        <dbReference type="SAM" id="MobiDB-lite"/>
    </source>
</evidence>
<dbReference type="GO" id="GO:0008360">
    <property type="term" value="P:regulation of cell shape"/>
    <property type="evidence" value="ECO:0007669"/>
    <property type="project" value="UniProtKB-KW"/>
</dbReference>
<name>A0A1L3JCX9_9SPHN</name>
<comment type="function">
    <text evidence="10">Cell wall formation. Catalyzes the transfer of a GlcNAc subunit on undecaprenyl-pyrophosphoryl-MurNAc-pentapeptide (lipid intermediate I) to form undecaprenyl-pyrophosphoryl-MurNAc-(pentapeptide)GlcNAc (lipid intermediate II).</text>
</comment>
<evidence type="ECO:0000256" key="1">
    <source>
        <dbReference type="ARBA" id="ARBA00022475"/>
    </source>
</evidence>
<reference evidence="14 15" key="1">
    <citation type="submission" date="2016-11" db="EMBL/GenBank/DDBJ databases">
        <title>Sphingorhabdus sp. LPB0140, isolated from marine environment.</title>
        <authorList>
            <person name="Kim E."/>
            <person name="Yi H."/>
        </authorList>
    </citation>
    <scope>NUCLEOTIDE SEQUENCE [LARGE SCALE GENOMIC DNA]</scope>
    <source>
        <strain evidence="14 15">LPB0140</strain>
    </source>
</reference>
<comment type="similarity">
    <text evidence="10">Belongs to the glycosyltransferase 28 family. MurG subfamily.</text>
</comment>
<keyword evidence="2 10" id="KW-0132">Cell division</keyword>
<evidence type="ECO:0000313" key="15">
    <source>
        <dbReference type="Proteomes" id="UP000242561"/>
    </source>
</evidence>
<evidence type="ECO:0000256" key="5">
    <source>
        <dbReference type="ARBA" id="ARBA00022960"/>
    </source>
</evidence>
<dbReference type="AlphaFoldDB" id="A0A1L3JCX9"/>
<dbReference type="PANTHER" id="PTHR21015">
    <property type="entry name" value="UDP-N-ACETYLGLUCOSAMINE--N-ACETYLMURAMYL-(PENTAPEPTIDE) PYROPHOSPHORYL-UNDECAPRENOL N-ACETYLGLUCOSAMINE TRANSFERASE 1"/>
    <property type="match status" value="1"/>
</dbReference>
<dbReference type="GO" id="GO:0051991">
    <property type="term" value="F:UDP-N-acetyl-D-glucosamine:N-acetylmuramoyl-L-alanyl-D-glutamyl-meso-2,6-diaminopimelyl-D-alanyl-D-alanine-diphosphoundecaprenol 4-beta-N-acetylglucosaminlytransferase activity"/>
    <property type="evidence" value="ECO:0007669"/>
    <property type="project" value="RHEA"/>
</dbReference>
<protein>
    <recommendedName>
        <fullName evidence="10">UDP-N-acetylglucosamine--N-acetylmuramyl-(pentapeptide) pyrophosphoryl-undecaprenol N-acetylglucosamine transferase</fullName>
        <ecNumber evidence="10">2.4.1.227</ecNumber>
    </recommendedName>
    <alternativeName>
        <fullName evidence="10">Undecaprenyl-PP-MurNAc-pentapeptide-UDPGlcNAc GlcNAc transferase</fullName>
    </alternativeName>
</protein>